<sequence>MAGESMTTTTAVPGAATYSAGPTYTTGTTYTTAADVAGRQSYGGSTDGLSLLAQRLQALTDDGVKSFALTTALLQGAKTQLSEPAGTTQIAVSFGFFFGGLAQFCAGLLEYQRRNTFGTVAFCCYGAFWMSLAIYTTLSAGKVFTAPAIKGDRLMLTLWGIVTFLLWLCTFHTNLVTSWLFLSLAILFWLLAGGVGTSESRVTCTKVAGGWGFMVAAVAFYDGTASLMKDVYGKQILPVFPLKPVNKVSLGDFGTKRFVDVEQGKRAA</sequence>
<protein>
    <submittedName>
        <fullName evidence="7">Uncharacterized protein</fullName>
    </submittedName>
</protein>
<comment type="caution">
    <text evidence="7">The sequence shown here is derived from an EMBL/GenBank/DDBJ whole genome shotgun (WGS) entry which is preliminary data.</text>
</comment>
<gene>
    <name evidence="7" type="ORF">COHA_005540</name>
</gene>
<dbReference type="GO" id="GO:0015360">
    <property type="term" value="F:acetate:proton symporter activity"/>
    <property type="evidence" value="ECO:0007669"/>
    <property type="project" value="TreeGrafter"/>
</dbReference>
<proteinExistence type="inferred from homology"/>
<dbReference type="GO" id="GO:0005886">
    <property type="term" value="C:plasma membrane"/>
    <property type="evidence" value="ECO:0007669"/>
    <property type="project" value="TreeGrafter"/>
</dbReference>
<feature type="transmembrane region" description="Helical" evidence="6">
    <location>
        <begin position="116"/>
        <end position="138"/>
    </location>
</feature>
<dbReference type="AlphaFoldDB" id="A0AAD5H1K7"/>
<evidence type="ECO:0000256" key="5">
    <source>
        <dbReference type="ARBA" id="ARBA00023136"/>
    </source>
</evidence>
<dbReference type="Pfam" id="PF01184">
    <property type="entry name" value="Gpr1_Fun34_YaaH"/>
    <property type="match status" value="1"/>
</dbReference>
<name>A0AAD5H1K7_9CHLO</name>
<evidence type="ECO:0000256" key="4">
    <source>
        <dbReference type="ARBA" id="ARBA00022989"/>
    </source>
</evidence>
<evidence type="ECO:0000256" key="2">
    <source>
        <dbReference type="ARBA" id="ARBA00005587"/>
    </source>
</evidence>
<keyword evidence="3 6" id="KW-0812">Transmembrane</keyword>
<dbReference type="EMBL" id="JADXDR010000075">
    <property type="protein sequence ID" value="KAI7840724.1"/>
    <property type="molecule type" value="Genomic_DNA"/>
</dbReference>
<evidence type="ECO:0000256" key="6">
    <source>
        <dbReference type="SAM" id="Phobius"/>
    </source>
</evidence>
<dbReference type="PANTHER" id="PTHR30178">
    <property type="entry name" value="INNER MEMBRANE PROTEIN YAAH"/>
    <property type="match status" value="1"/>
</dbReference>
<evidence type="ECO:0000313" key="8">
    <source>
        <dbReference type="Proteomes" id="UP001205105"/>
    </source>
</evidence>
<feature type="transmembrane region" description="Helical" evidence="6">
    <location>
        <begin position="158"/>
        <end position="191"/>
    </location>
</feature>
<organism evidence="7 8">
    <name type="scientific">Chlorella ohadii</name>
    <dbReference type="NCBI Taxonomy" id="2649997"/>
    <lineage>
        <taxon>Eukaryota</taxon>
        <taxon>Viridiplantae</taxon>
        <taxon>Chlorophyta</taxon>
        <taxon>core chlorophytes</taxon>
        <taxon>Trebouxiophyceae</taxon>
        <taxon>Chlorellales</taxon>
        <taxon>Chlorellaceae</taxon>
        <taxon>Chlorella clade</taxon>
        <taxon>Chlorella</taxon>
    </lineage>
</organism>
<accession>A0AAD5H1K7</accession>
<comment type="similarity">
    <text evidence="2">Belongs to the acetate uptake transporter (AceTr) (TC 2.A.96) family.</text>
</comment>
<dbReference type="InterPro" id="IPR000791">
    <property type="entry name" value="Gpr1/Fun34/SatP-like"/>
</dbReference>
<comment type="subcellular location">
    <subcellularLocation>
        <location evidence="1">Membrane</location>
        <topology evidence="1">Multi-pass membrane protein</topology>
    </subcellularLocation>
</comment>
<keyword evidence="5 6" id="KW-0472">Membrane</keyword>
<dbReference type="NCBIfam" id="NF038013">
    <property type="entry name" value="AceTr_1"/>
    <property type="match status" value="1"/>
</dbReference>
<feature type="transmembrane region" description="Helical" evidence="6">
    <location>
        <begin position="90"/>
        <end position="109"/>
    </location>
</feature>
<keyword evidence="4 6" id="KW-1133">Transmembrane helix</keyword>
<dbReference type="Proteomes" id="UP001205105">
    <property type="component" value="Unassembled WGS sequence"/>
</dbReference>
<reference evidence="7" key="1">
    <citation type="submission" date="2020-11" db="EMBL/GenBank/DDBJ databases">
        <title>Chlorella ohadii genome sequencing and assembly.</title>
        <authorList>
            <person name="Murik O."/>
            <person name="Treves H."/>
            <person name="Kedem I."/>
            <person name="Shotland Y."/>
            <person name="Kaplan A."/>
        </authorList>
    </citation>
    <scope>NUCLEOTIDE SEQUENCE</scope>
    <source>
        <strain evidence="7">1</strain>
    </source>
</reference>
<dbReference type="PANTHER" id="PTHR30178:SF3">
    <property type="entry name" value="SUCCINATE-ACETATE_PROTON SYMPORTER SATP"/>
    <property type="match status" value="1"/>
</dbReference>
<evidence type="ECO:0000256" key="1">
    <source>
        <dbReference type="ARBA" id="ARBA00004141"/>
    </source>
</evidence>
<evidence type="ECO:0000313" key="7">
    <source>
        <dbReference type="EMBL" id="KAI7840724.1"/>
    </source>
</evidence>
<dbReference type="InterPro" id="IPR047623">
    <property type="entry name" value="SatP"/>
</dbReference>
<dbReference type="GO" id="GO:0071422">
    <property type="term" value="P:succinate transmembrane transport"/>
    <property type="evidence" value="ECO:0007669"/>
    <property type="project" value="TreeGrafter"/>
</dbReference>
<keyword evidence="8" id="KW-1185">Reference proteome</keyword>
<evidence type="ECO:0000256" key="3">
    <source>
        <dbReference type="ARBA" id="ARBA00022692"/>
    </source>
</evidence>